<dbReference type="SUPFAM" id="SSF141694">
    <property type="entry name" value="AF2212/PG0164-like"/>
    <property type="match status" value="1"/>
</dbReference>
<evidence type="ECO:0000313" key="3">
    <source>
        <dbReference type="EMBL" id="VFK08902.1"/>
    </source>
</evidence>
<dbReference type="Pfam" id="PF01954">
    <property type="entry name" value="AF2212-like"/>
    <property type="match status" value="1"/>
</dbReference>
<accession>A0A450SKB5</accession>
<evidence type="ECO:0000313" key="2">
    <source>
        <dbReference type="EMBL" id="VFJ54804.1"/>
    </source>
</evidence>
<dbReference type="InterPro" id="IPR024069">
    <property type="entry name" value="AF2212-like_dom_sf"/>
</dbReference>
<name>A0A450SKB5_9GAMM</name>
<dbReference type="EMBL" id="CAADFL010000085">
    <property type="protein sequence ID" value="VFK08902.1"/>
    <property type="molecule type" value="Genomic_DNA"/>
</dbReference>
<dbReference type="Gene3D" id="4.10.1150.10">
    <property type="entry name" value="AF2212/PG0164-like"/>
    <property type="match status" value="1"/>
</dbReference>
<gene>
    <name evidence="1" type="ORF">BECKFM1743A_GA0114220_101225</name>
    <name evidence="3" type="ORF">BECKFM1743B_GA0114221_100855</name>
    <name evidence="2" type="ORF">BECKFM1743C_GA0114222_101445</name>
</gene>
<evidence type="ECO:0000313" key="1">
    <source>
        <dbReference type="EMBL" id="VFJ53936.1"/>
    </source>
</evidence>
<organism evidence="1">
    <name type="scientific">Candidatus Kentrum sp. FM</name>
    <dbReference type="NCBI Taxonomy" id="2126340"/>
    <lineage>
        <taxon>Bacteria</taxon>
        <taxon>Pseudomonadati</taxon>
        <taxon>Pseudomonadota</taxon>
        <taxon>Gammaproteobacteria</taxon>
        <taxon>Candidatus Kentrum</taxon>
    </lineage>
</organism>
<reference evidence="1" key="1">
    <citation type="submission" date="2019-02" db="EMBL/GenBank/DDBJ databases">
        <authorList>
            <person name="Gruber-Vodicka R. H."/>
            <person name="Seah K. B. B."/>
        </authorList>
    </citation>
    <scope>NUCLEOTIDE SEQUENCE</scope>
    <source>
        <strain evidence="1">BECK_BZ163</strain>
        <strain evidence="3">BECK_BZ164</strain>
        <strain evidence="2">BECK_BZ165</strain>
    </source>
</reference>
<dbReference type="EMBL" id="CAADEZ010000122">
    <property type="protein sequence ID" value="VFJ53936.1"/>
    <property type="molecule type" value="Genomic_DNA"/>
</dbReference>
<dbReference type="EMBL" id="CAADFA010000144">
    <property type="protein sequence ID" value="VFJ54804.1"/>
    <property type="molecule type" value="Genomic_DNA"/>
</dbReference>
<proteinExistence type="predicted"/>
<protein>
    <recommendedName>
        <fullName evidence="4">DUF104 domain-containing protein</fullName>
    </recommendedName>
</protein>
<dbReference type="AlphaFoldDB" id="A0A450SKB5"/>
<evidence type="ECO:0008006" key="4">
    <source>
        <dbReference type="Google" id="ProtNLM"/>
    </source>
</evidence>
<sequence length="95" mass="10653">MPSIAAIYEHGVLRPLEPLTLPENRKVTIRILPEPVADKDDPAIESLVRSGVLTPPRRTGPLPYSKAQRRELADALARYANRTLSEMVIEDRGPW</sequence>
<dbReference type="InterPro" id="IPR008203">
    <property type="entry name" value="AF2212-like"/>
</dbReference>